<dbReference type="InterPro" id="IPR041426">
    <property type="entry name" value="Mos1_HTH"/>
</dbReference>
<dbReference type="AlphaFoldDB" id="A0A016VS26"/>
<dbReference type="GO" id="GO:0000014">
    <property type="term" value="F:single-stranded DNA endodeoxyribonuclease activity"/>
    <property type="evidence" value="ECO:0007669"/>
    <property type="project" value="TreeGrafter"/>
</dbReference>
<organism evidence="2 3">
    <name type="scientific">Ancylostoma ceylanicum</name>
    <dbReference type="NCBI Taxonomy" id="53326"/>
    <lineage>
        <taxon>Eukaryota</taxon>
        <taxon>Metazoa</taxon>
        <taxon>Ecdysozoa</taxon>
        <taxon>Nematoda</taxon>
        <taxon>Chromadorea</taxon>
        <taxon>Rhabditida</taxon>
        <taxon>Rhabditina</taxon>
        <taxon>Rhabditomorpha</taxon>
        <taxon>Strongyloidea</taxon>
        <taxon>Ancylostomatidae</taxon>
        <taxon>Ancylostomatinae</taxon>
        <taxon>Ancylostoma</taxon>
    </lineage>
</organism>
<dbReference type="GO" id="GO:0003697">
    <property type="term" value="F:single-stranded DNA binding"/>
    <property type="evidence" value="ECO:0007669"/>
    <property type="project" value="TreeGrafter"/>
</dbReference>
<dbReference type="Gene3D" id="1.10.10.1450">
    <property type="match status" value="1"/>
</dbReference>
<dbReference type="GO" id="GO:0000793">
    <property type="term" value="C:condensed chromosome"/>
    <property type="evidence" value="ECO:0007669"/>
    <property type="project" value="TreeGrafter"/>
</dbReference>
<dbReference type="GO" id="GO:0035861">
    <property type="term" value="C:site of double-strand break"/>
    <property type="evidence" value="ECO:0007669"/>
    <property type="project" value="TreeGrafter"/>
</dbReference>
<dbReference type="Proteomes" id="UP000024635">
    <property type="component" value="Unassembled WGS sequence"/>
</dbReference>
<protein>
    <recommendedName>
        <fullName evidence="1">Mos1 transposase HTH domain-containing protein</fullName>
    </recommendedName>
</protein>
<dbReference type="PANTHER" id="PTHR46060:SF2">
    <property type="entry name" value="HISTONE-LYSINE N-METHYLTRANSFERASE SETMAR"/>
    <property type="match status" value="1"/>
</dbReference>
<dbReference type="Gene3D" id="3.30.420.10">
    <property type="entry name" value="Ribonuclease H-like superfamily/Ribonuclease H"/>
    <property type="match status" value="1"/>
</dbReference>
<evidence type="ECO:0000313" key="3">
    <source>
        <dbReference type="Proteomes" id="UP000024635"/>
    </source>
</evidence>
<dbReference type="GO" id="GO:0046975">
    <property type="term" value="F:histone H3K36 methyltransferase activity"/>
    <property type="evidence" value="ECO:0007669"/>
    <property type="project" value="TreeGrafter"/>
</dbReference>
<proteinExistence type="predicted"/>
<comment type="caution">
    <text evidence="2">The sequence shown here is derived from an EMBL/GenBank/DDBJ whole genome shotgun (WGS) entry which is preliminary data.</text>
</comment>
<dbReference type="InterPro" id="IPR001888">
    <property type="entry name" value="Transposase_1"/>
</dbReference>
<keyword evidence="3" id="KW-1185">Reference proteome</keyword>
<evidence type="ECO:0000313" key="2">
    <source>
        <dbReference type="EMBL" id="EYC29862.1"/>
    </source>
</evidence>
<gene>
    <name evidence="2" type="primary">Acey_s0005.g2304</name>
    <name evidence="2" type="ORF">Y032_0005g2304</name>
</gene>
<dbReference type="Pfam" id="PF01359">
    <property type="entry name" value="Transposase_1"/>
    <property type="match status" value="1"/>
</dbReference>
<feature type="domain" description="Mos1 transposase HTH" evidence="1">
    <location>
        <begin position="5"/>
        <end position="53"/>
    </location>
</feature>
<dbReference type="EMBL" id="JARK01001341">
    <property type="protein sequence ID" value="EYC29862.1"/>
    <property type="molecule type" value="Genomic_DNA"/>
</dbReference>
<dbReference type="GO" id="GO:0000729">
    <property type="term" value="P:DNA double-strand break processing"/>
    <property type="evidence" value="ECO:0007669"/>
    <property type="project" value="TreeGrafter"/>
</dbReference>
<evidence type="ECO:0000259" key="1">
    <source>
        <dbReference type="Pfam" id="PF17906"/>
    </source>
</evidence>
<dbReference type="GO" id="GO:0031297">
    <property type="term" value="P:replication fork processing"/>
    <property type="evidence" value="ECO:0007669"/>
    <property type="project" value="TreeGrafter"/>
</dbReference>
<dbReference type="GO" id="GO:0044547">
    <property type="term" value="F:DNA topoisomerase binding"/>
    <property type="evidence" value="ECO:0007669"/>
    <property type="project" value="TreeGrafter"/>
</dbReference>
<dbReference type="GO" id="GO:0044774">
    <property type="term" value="P:mitotic DNA integrity checkpoint signaling"/>
    <property type="evidence" value="ECO:0007669"/>
    <property type="project" value="TreeGrafter"/>
</dbReference>
<dbReference type="GO" id="GO:0003690">
    <property type="term" value="F:double-stranded DNA binding"/>
    <property type="evidence" value="ECO:0007669"/>
    <property type="project" value="TreeGrafter"/>
</dbReference>
<dbReference type="OrthoDB" id="6137736at2759"/>
<accession>A0A016VS26</accession>
<dbReference type="GO" id="GO:0005634">
    <property type="term" value="C:nucleus"/>
    <property type="evidence" value="ECO:0007669"/>
    <property type="project" value="TreeGrafter"/>
</dbReference>
<dbReference type="GO" id="GO:0042800">
    <property type="term" value="F:histone H3K4 methyltransferase activity"/>
    <property type="evidence" value="ECO:0007669"/>
    <property type="project" value="TreeGrafter"/>
</dbReference>
<sequence length="317" mass="37063">MTATKSSIRERLLHEYQLGHSAAVGRRNVCATFGQDVLKKSTAEFWYKKLREGSTEVKEWHRAGRPRSMNRALVIEAIEGNPTFTTRILASSFHYSHTIVEKILCEAGFKVHQRKWVPHDLTPFQKQRRFECARDLLDRYRKQPFLDRIVTCDETWIAFDNRRMRKQGLRSCQKPTPVPKPSMSQQKVMLCVSWWIGGIIHWELVASGHIIDVETYCIQLQRVYDKIRQAGLRHLFRRGPILQQDNARPHSALQTLEKIQELGWEVLPRPPYSSDAAPSDYHLFRSLQYYLAGKRLTNLEEVKDRLARFFGSKPAQF</sequence>
<dbReference type="GO" id="GO:0015074">
    <property type="term" value="P:DNA integration"/>
    <property type="evidence" value="ECO:0007669"/>
    <property type="project" value="TreeGrafter"/>
</dbReference>
<dbReference type="GO" id="GO:0006303">
    <property type="term" value="P:double-strand break repair via nonhomologous end joining"/>
    <property type="evidence" value="ECO:0007669"/>
    <property type="project" value="TreeGrafter"/>
</dbReference>
<name>A0A016VS26_9BILA</name>
<dbReference type="PANTHER" id="PTHR46060">
    <property type="entry name" value="MARINER MOS1 TRANSPOSASE-LIKE PROTEIN"/>
    <property type="match status" value="1"/>
</dbReference>
<dbReference type="InterPro" id="IPR036397">
    <property type="entry name" value="RNaseH_sf"/>
</dbReference>
<dbReference type="STRING" id="53326.A0A016VS26"/>
<dbReference type="InterPro" id="IPR052709">
    <property type="entry name" value="Transposase-MT_Hybrid"/>
</dbReference>
<dbReference type="Pfam" id="PF17906">
    <property type="entry name" value="HTH_48"/>
    <property type="match status" value="1"/>
</dbReference>
<reference evidence="3" key="1">
    <citation type="journal article" date="2015" name="Nat. Genet.">
        <title>The genome and transcriptome of the zoonotic hookworm Ancylostoma ceylanicum identify infection-specific gene families.</title>
        <authorList>
            <person name="Schwarz E.M."/>
            <person name="Hu Y."/>
            <person name="Antoshechkin I."/>
            <person name="Miller M.M."/>
            <person name="Sternberg P.W."/>
            <person name="Aroian R.V."/>
        </authorList>
    </citation>
    <scope>NUCLEOTIDE SEQUENCE</scope>
    <source>
        <strain evidence="3">HY135</strain>
    </source>
</reference>